<reference evidence="3 4" key="1">
    <citation type="submission" date="2017-11" db="EMBL/GenBank/DDBJ databases">
        <title>Comparative genomics of Botrytis spp.</title>
        <authorList>
            <person name="Valero-Jimenez C.A."/>
            <person name="Tapia P."/>
            <person name="Veloso J."/>
            <person name="Silva-Moreno E."/>
            <person name="Staats M."/>
            <person name="Valdes J.H."/>
            <person name="Van Kan J.A.L."/>
        </authorList>
    </citation>
    <scope>NUCLEOTIDE SEQUENCE [LARGE SCALE GENOMIC DNA]</scope>
    <source>
        <strain evidence="3 4">MUCL2830</strain>
    </source>
</reference>
<evidence type="ECO:0000256" key="1">
    <source>
        <dbReference type="SAM" id="MobiDB-lite"/>
    </source>
</evidence>
<dbReference type="OrthoDB" id="10261951at2759"/>
<dbReference type="GO" id="GO:0003700">
    <property type="term" value="F:DNA-binding transcription factor activity"/>
    <property type="evidence" value="ECO:0007669"/>
    <property type="project" value="InterPro"/>
</dbReference>
<comment type="caution">
    <text evidence="3">The sequence shown here is derived from an EMBL/GenBank/DDBJ whole genome shotgun (WGS) entry which is preliminary data.</text>
</comment>
<evidence type="ECO:0000313" key="4">
    <source>
        <dbReference type="Proteomes" id="UP000297299"/>
    </source>
</evidence>
<feature type="compositionally biased region" description="Polar residues" evidence="1">
    <location>
        <begin position="143"/>
        <end position="156"/>
    </location>
</feature>
<dbReference type="Pfam" id="PF11905">
    <property type="entry name" value="DUF3425"/>
    <property type="match status" value="1"/>
</dbReference>
<dbReference type="PANTHER" id="PTHR38116:SF9">
    <property type="entry name" value="BZIP DOMAIN-CONTAINING PROTEIN"/>
    <property type="match status" value="1"/>
</dbReference>
<gene>
    <name evidence="3" type="ORF">BOTCAL_0569g00070</name>
</gene>
<sequence>MVEHCAPAISSKKTRVEPVNNAASENRKLRNRLSQKAFRARQSLYIKDLEKKLEWASKPESDQNAKLEETNRILRGQLLDCHKKLESFQVTLKALADSVAYSLGIEKTPVDIDPTTHNNDVSDDAEAEGPPAQDEGKNEQIKQNEWSPGNDPSLSSDFYDFSDIPTTSVPSQSIQTTLRLSPKPQASQSNIHGKGNIEKGTLVTSILPRLPSNDLPHFSSREVYNPTHLTISSSYEQMMGTVQYNSYLGNDSLITQEHTLQINHTNSPFSDHITVFENILRQKLSKSTALIRSNESVLNLAYIMLSTFICASWPAMATWHCATKAHVPVTKVITYHVNPTAATYADLVTNGAWIPTKIQMSIPHPAEIDWIPFPSLRDKLIVCYSANPCLDQIMCEIGNSYVVEADVSKLIMGAGAATGHIGVWDLVRSMSGATNESAFAREDNISWDEICRASFELNKQMRGGTVLQGITMEPLATLPAPNVAALFNSKQMALSTFVALGMNHGVAQYKLDPAFFERHPELYDGSAEVVANGARLRPSDHFSIPRPRILNEGVLNCYRNVAAWALDTGI</sequence>
<feature type="compositionally biased region" description="Polar residues" evidence="1">
    <location>
        <begin position="164"/>
        <end position="191"/>
    </location>
</feature>
<feature type="region of interest" description="Disordered" evidence="1">
    <location>
        <begin position="109"/>
        <end position="195"/>
    </location>
</feature>
<organism evidence="3 4">
    <name type="scientific">Botryotinia calthae</name>
    <dbReference type="NCBI Taxonomy" id="38488"/>
    <lineage>
        <taxon>Eukaryota</taxon>
        <taxon>Fungi</taxon>
        <taxon>Dikarya</taxon>
        <taxon>Ascomycota</taxon>
        <taxon>Pezizomycotina</taxon>
        <taxon>Leotiomycetes</taxon>
        <taxon>Helotiales</taxon>
        <taxon>Sclerotiniaceae</taxon>
        <taxon>Botryotinia</taxon>
    </lineage>
</organism>
<feature type="region of interest" description="Disordered" evidence="1">
    <location>
        <begin position="1"/>
        <end position="22"/>
    </location>
</feature>
<proteinExistence type="predicted"/>
<dbReference type="InterPro" id="IPR021833">
    <property type="entry name" value="DUF3425"/>
</dbReference>
<dbReference type="SUPFAM" id="SSF57959">
    <property type="entry name" value="Leucine zipper domain"/>
    <property type="match status" value="1"/>
</dbReference>
<dbReference type="InterPro" id="IPR004827">
    <property type="entry name" value="bZIP"/>
</dbReference>
<name>A0A4Y8CMB8_9HELO</name>
<dbReference type="InterPro" id="IPR046347">
    <property type="entry name" value="bZIP_sf"/>
</dbReference>
<dbReference type="AlphaFoldDB" id="A0A4Y8CMB8"/>
<dbReference type="PANTHER" id="PTHR38116">
    <property type="entry name" value="CHROMOSOME 7, WHOLE GENOME SHOTGUN SEQUENCE"/>
    <property type="match status" value="1"/>
</dbReference>
<keyword evidence="4" id="KW-1185">Reference proteome</keyword>
<dbReference type="Proteomes" id="UP000297299">
    <property type="component" value="Unassembled WGS sequence"/>
</dbReference>
<protein>
    <recommendedName>
        <fullName evidence="2">BZIP domain-containing protein</fullName>
    </recommendedName>
</protein>
<feature type="domain" description="BZIP" evidence="2">
    <location>
        <begin position="27"/>
        <end position="41"/>
    </location>
</feature>
<dbReference type="Gene3D" id="1.20.5.170">
    <property type="match status" value="1"/>
</dbReference>
<accession>A0A4Y8CMB8</accession>
<evidence type="ECO:0000259" key="2">
    <source>
        <dbReference type="PROSITE" id="PS00036"/>
    </source>
</evidence>
<dbReference type="EMBL" id="PHWZ01000567">
    <property type="protein sequence ID" value="TEY35979.1"/>
    <property type="molecule type" value="Genomic_DNA"/>
</dbReference>
<dbReference type="PROSITE" id="PS00036">
    <property type="entry name" value="BZIP_BASIC"/>
    <property type="match status" value="1"/>
</dbReference>
<dbReference type="CDD" id="cd14688">
    <property type="entry name" value="bZIP_YAP"/>
    <property type="match status" value="1"/>
</dbReference>
<evidence type="ECO:0000313" key="3">
    <source>
        <dbReference type="EMBL" id="TEY35979.1"/>
    </source>
</evidence>